<feature type="compositionally biased region" description="Low complexity" evidence="1">
    <location>
        <begin position="116"/>
        <end position="128"/>
    </location>
</feature>
<gene>
    <name evidence="2" type="ORF">SAMN04489712_13831</name>
</gene>
<name>A0A1H6E7Y6_9ACTN</name>
<keyword evidence="3" id="KW-1185">Reference proteome</keyword>
<feature type="compositionally biased region" description="Low complexity" evidence="1">
    <location>
        <begin position="145"/>
        <end position="156"/>
    </location>
</feature>
<dbReference type="EMBL" id="FNVO01000038">
    <property type="protein sequence ID" value="SEG93361.1"/>
    <property type="molecule type" value="Genomic_DNA"/>
</dbReference>
<feature type="region of interest" description="Disordered" evidence="1">
    <location>
        <begin position="115"/>
        <end position="161"/>
    </location>
</feature>
<proteinExistence type="predicted"/>
<dbReference type="Proteomes" id="UP000236723">
    <property type="component" value="Unassembled WGS sequence"/>
</dbReference>
<organism evidence="2 3">
    <name type="scientific">Thermomonospora echinospora</name>
    <dbReference type="NCBI Taxonomy" id="1992"/>
    <lineage>
        <taxon>Bacteria</taxon>
        <taxon>Bacillati</taxon>
        <taxon>Actinomycetota</taxon>
        <taxon>Actinomycetes</taxon>
        <taxon>Streptosporangiales</taxon>
        <taxon>Thermomonosporaceae</taxon>
        <taxon>Thermomonospora</taxon>
    </lineage>
</organism>
<accession>A0A1H6E7Y6</accession>
<protein>
    <submittedName>
        <fullName evidence="2">Uncharacterized protein</fullName>
    </submittedName>
</protein>
<feature type="compositionally biased region" description="Basic residues" evidence="1">
    <location>
        <begin position="1"/>
        <end position="17"/>
    </location>
</feature>
<evidence type="ECO:0000313" key="3">
    <source>
        <dbReference type="Proteomes" id="UP000236723"/>
    </source>
</evidence>
<sequence length="183" mass="20085">MANGFRTRRSPHTKRPRTVLPHRSPGSGQEVSPDLNRTLEPPPAWPIPVPTTEQTRRRQAAEIRAQYPDAVVWYGKKAELWMAAPTGAAGLIYAPTAAGLAHQLGEHYKQFLQTSRPAPARPTQRRTPGGNQAGAVLRSMPPRPVASRTTAPPTRTGRGRHEARIPGRFRRTMVGLGLMARTA</sequence>
<reference evidence="3" key="1">
    <citation type="submission" date="2016-10" db="EMBL/GenBank/DDBJ databases">
        <authorList>
            <person name="Varghese N."/>
            <person name="Submissions S."/>
        </authorList>
    </citation>
    <scope>NUCLEOTIDE SEQUENCE [LARGE SCALE GENOMIC DNA]</scope>
    <source>
        <strain evidence="3">DSM 43163</strain>
    </source>
</reference>
<evidence type="ECO:0000256" key="1">
    <source>
        <dbReference type="SAM" id="MobiDB-lite"/>
    </source>
</evidence>
<feature type="compositionally biased region" description="Pro residues" evidence="1">
    <location>
        <begin position="40"/>
        <end position="49"/>
    </location>
</feature>
<feature type="region of interest" description="Disordered" evidence="1">
    <location>
        <begin position="1"/>
        <end position="51"/>
    </location>
</feature>
<dbReference type="AlphaFoldDB" id="A0A1H6E7Y6"/>
<evidence type="ECO:0000313" key="2">
    <source>
        <dbReference type="EMBL" id="SEG93361.1"/>
    </source>
</evidence>